<dbReference type="Proteomes" id="UP001439008">
    <property type="component" value="Unassembled WGS sequence"/>
</dbReference>
<feature type="compositionally biased region" description="Basic and acidic residues" evidence="3">
    <location>
        <begin position="1"/>
        <end position="11"/>
    </location>
</feature>
<keyword evidence="2" id="KW-0067">ATP-binding</keyword>
<dbReference type="Pfam" id="PF00012">
    <property type="entry name" value="HSP70"/>
    <property type="match status" value="1"/>
</dbReference>
<dbReference type="SUPFAM" id="SSF100920">
    <property type="entry name" value="Heat shock protein 70kD (HSP70), peptide-binding domain"/>
    <property type="match status" value="1"/>
</dbReference>
<evidence type="ECO:0000256" key="3">
    <source>
        <dbReference type="SAM" id="MobiDB-lite"/>
    </source>
</evidence>
<evidence type="ECO:0000313" key="5">
    <source>
        <dbReference type="Proteomes" id="UP001439008"/>
    </source>
</evidence>
<evidence type="ECO:0000256" key="2">
    <source>
        <dbReference type="ARBA" id="ARBA00022840"/>
    </source>
</evidence>
<sequence>MTVSAEDKDSSNRAQITVTNDDSNRLSDKDIENFMEQHEKNKEEDEKMYQKVMAKNNLEQQAYRFSSAF</sequence>
<organism evidence="4 5">
    <name type="scientific">Bonamia ostreae</name>
    <dbReference type="NCBI Taxonomy" id="126728"/>
    <lineage>
        <taxon>Eukaryota</taxon>
        <taxon>Sar</taxon>
        <taxon>Rhizaria</taxon>
        <taxon>Endomyxa</taxon>
        <taxon>Ascetosporea</taxon>
        <taxon>Haplosporida</taxon>
        <taxon>Bonamia</taxon>
    </lineage>
</organism>
<reference evidence="4 5" key="1">
    <citation type="journal article" date="2024" name="BMC Biol.">
        <title>Comparative genomics of Ascetosporea gives new insight into the evolutionary basis for animal parasitism in Rhizaria.</title>
        <authorList>
            <person name="Hiltunen Thoren M."/>
            <person name="Onut-Brannstrom I."/>
            <person name="Alfjorden A."/>
            <person name="Peckova H."/>
            <person name="Swords F."/>
            <person name="Hooper C."/>
            <person name="Holzer A.S."/>
            <person name="Bass D."/>
            <person name="Burki F."/>
        </authorList>
    </citation>
    <scope>NUCLEOTIDE SEQUENCE [LARGE SCALE GENOMIC DNA]</scope>
    <source>
        <strain evidence="4">20-A016</strain>
    </source>
</reference>
<dbReference type="EMBL" id="JBDODL010000110">
    <property type="protein sequence ID" value="MES1918706.1"/>
    <property type="molecule type" value="Genomic_DNA"/>
</dbReference>
<dbReference type="InterPro" id="IPR029047">
    <property type="entry name" value="HSP70_peptide-bd_sf"/>
</dbReference>
<gene>
    <name evidence="4" type="primary">HSPA5</name>
    <name evidence="4" type="ORF">MHBO_000628</name>
</gene>
<dbReference type="Gene3D" id="2.60.34.10">
    <property type="entry name" value="Substrate Binding Domain Of DNAk, Chain A, domain 1"/>
    <property type="match status" value="1"/>
</dbReference>
<evidence type="ECO:0000313" key="4">
    <source>
        <dbReference type="EMBL" id="MES1918706.1"/>
    </source>
</evidence>
<feature type="compositionally biased region" description="Polar residues" evidence="3">
    <location>
        <begin position="12"/>
        <end position="21"/>
    </location>
</feature>
<keyword evidence="5" id="KW-1185">Reference proteome</keyword>
<dbReference type="InterPro" id="IPR013126">
    <property type="entry name" value="Hsp_70_fam"/>
</dbReference>
<proteinExistence type="predicted"/>
<evidence type="ECO:0000256" key="1">
    <source>
        <dbReference type="ARBA" id="ARBA00022741"/>
    </source>
</evidence>
<keyword evidence="1" id="KW-0547">Nucleotide-binding</keyword>
<name>A0ABV2AGB0_9EUKA</name>
<comment type="caution">
    <text evidence="4">The sequence shown here is derived from an EMBL/GenBank/DDBJ whole genome shotgun (WGS) entry which is preliminary data.</text>
</comment>
<protein>
    <submittedName>
        <fullName evidence="4">Endoplasmic reticulum chaperone BiP</fullName>
    </submittedName>
</protein>
<accession>A0ABV2AGB0</accession>
<feature type="region of interest" description="Disordered" evidence="3">
    <location>
        <begin position="1"/>
        <end position="26"/>
    </location>
</feature>